<keyword evidence="1" id="KW-1133">Transmembrane helix</keyword>
<dbReference type="EMBL" id="BKZV01000003">
    <property type="protein sequence ID" value="GER84020.1"/>
    <property type="molecule type" value="Genomic_DNA"/>
</dbReference>
<keyword evidence="3" id="KW-1185">Reference proteome</keyword>
<evidence type="ECO:0000313" key="2">
    <source>
        <dbReference type="EMBL" id="GER84020.1"/>
    </source>
</evidence>
<evidence type="ECO:0000256" key="1">
    <source>
        <dbReference type="SAM" id="Phobius"/>
    </source>
</evidence>
<name>A0A5J4KBG4_9CHLR</name>
<comment type="caution">
    <text evidence="2">The sequence shown here is derived from an EMBL/GenBank/DDBJ whole genome shotgun (WGS) entry which is preliminary data.</text>
</comment>
<feature type="transmembrane region" description="Helical" evidence="1">
    <location>
        <begin position="67"/>
        <end position="87"/>
    </location>
</feature>
<feature type="transmembrane region" description="Helical" evidence="1">
    <location>
        <begin position="37"/>
        <end position="55"/>
    </location>
</feature>
<dbReference type="Proteomes" id="UP000334820">
    <property type="component" value="Unassembled WGS sequence"/>
</dbReference>
<organism evidence="2 3">
    <name type="scientific">Thermogemmatispora aurantia</name>
    <dbReference type="NCBI Taxonomy" id="2045279"/>
    <lineage>
        <taxon>Bacteria</taxon>
        <taxon>Bacillati</taxon>
        <taxon>Chloroflexota</taxon>
        <taxon>Ktedonobacteria</taxon>
        <taxon>Thermogemmatisporales</taxon>
        <taxon>Thermogemmatisporaceae</taxon>
        <taxon>Thermogemmatispora</taxon>
    </lineage>
</organism>
<proteinExistence type="predicted"/>
<sequence length="185" mass="18984">MAPLSKTTDGAQAAGTARGTESTAPVQVALIGGLRDFLIIIVALLGIVLVLILVLSNGRLTTASDIVAVLSVSVSSISTIAAAAFGVSVGTQAGSQAGQAVATETKKQAAAVKRLVLAQLDQVEGNYHPVEAGIRQLPMQNRTFSIVPGGAALNLQEPIAVPQEHLDRIRESLGAIRAAMTMLPE</sequence>
<keyword evidence="1" id="KW-0812">Transmembrane</keyword>
<protein>
    <submittedName>
        <fullName evidence="2">Uncharacterized protein</fullName>
    </submittedName>
</protein>
<dbReference type="AlphaFoldDB" id="A0A5J4KBG4"/>
<dbReference type="RefSeq" id="WP_151728698.1">
    <property type="nucleotide sequence ID" value="NZ_BKZV01000003.1"/>
</dbReference>
<evidence type="ECO:0000313" key="3">
    <source>
        <dbReference type="Proteomes" id="UP000334820"/>
    </source>
</evidence>
<gene>
    <name evidence="2" type="ORF">KTAU_26570</name>
</gene>
<accession>A0A5J4KBG4</accession>
<reference evidence="2 3" key="1">
    <citation type="journal article" date="2019" name="Int. J. Syst. Evol. Microbiol.">
        <title>Thermogemmatispora aurantia sp. nov. and Thermogemmatispora argillosa sp. nov., within the class Ktedonobacteria, and emended description of the genus Thermogemmatispora.</title>
        <authorList>
            <person name="Zheng Y."/>
            <person name="Wang C.M."/>
            <person name="Sakai Y."/>
            <person name="Abe K."/>
            <person name="Yokota A."/>
            <person name="Yabe S."/>
        </authorList>
    </citation>
    <scope>NUCLEOTIDE SEQUENCE [LARGE SCALE GENOMIC DNA]</scope>
    <source>
        <strain evidence="2 3">A1-2</strain>
    </source>
</reference>
<keyword evidence="1" id="KW-0472">Membrane</keyword>